<evidence type="ECO:0000256" key="5">
    <source>
        <dbReference type="PROSITE-ProRule" id="PRU00091"/>
    </source>
</evidence>
<reference evidence="10 11" key="1">
    <citation type="journal article" date="2011" name="Science">
        <title>The Selaginella genome identifies genetic changes associated with the evolution of vascular plants.</title>
        <authorList>
            <person name="Banks J.A."/>
            <person name="Nishiyama T."/>
            <person name="Hasebe M."/>
            <person name="Bowman J.L."/>
            <person name="Gribskov M."/>
            <person name="dePamphilis C."/>
            <person name="Albert V.A."/>
            <person name="Aono N."/>
            <person name="Aoyama T."/>
            <person name="Ambrose B.A."/>
            <person name="Ashton N.W."/>
            <person name="Axtell M.J."/>
            <person name="Barker E."/>
            <person name="Barker M.S."/>
            <person name="Bennetzen J.L."/>
            <person name="Bonawitz N.D."/>
            <person name="Chapple C."/>
            <person name="Cheng C."/>
            <person name="Correa L.G."/>
            <person name="Dacre M."/>
            <person name="DeBarry J."/>
            <person name="Dreyer I."/>
            <person name="Elias M."/>
            <person name="Engstrom E.M."/>
            <person name="Estelle M."/>
            <person name="Feng L."/>
            <person name="Finet C."/>
            <person name="Floyd S.K."/>
            <person name="Frommer W.B."/>
            <person name="Fujita T."/>
            <person name="Gramzow L."/>
            <person name="Gutensohn M."/>
            <person name="Harholt J."/>
            <person name="Hattori M."/>
            <person name="Heyl A."/>
            <person name="Hirai T."/>
            <person name="Hiwatashi Y."/>
            <person name="Ishikawa M."/>
            <person name="Iwata M."/>
            <person name="Karol K.G."/>
            <person name="Koehler B."/>
            <person name="Kolukisaoglu U."/>
            <person name="Kubo M."/>
            <person name="Kurata T."/>
            <person name="Lalonde S."/>
            <person name="Li K."/>
            <person name="Li Y."/>
            <person name="Litt A."/>
            <person name="Lyons E."/>
            <person name="Manning G."/>
            <person name="Maruyama T."/>
            <person name="Michael T.P."/>
            <person name="Mikami K."/>
            <person name="Miyazaki S."/>
            <person name="Morinaga S."/>
            <person name="Murata T."/>
            <person name="Mueller-Roeber B."/>
            <person name="Nelson D.R."/>
            <person name="Obara M."/>
            <person name="Oguri Y."/>
            <person name="Olmstead R.G."/>
            <person name="Onodera N."/>
            <person name="Petersen B.L."/>
            <person name="Pils B."/>
            <person name="Prigge M."/>
            <person name="Rensing S.A."/>
            <person name="Riano-Pachon D.M."/>
            <person name="Roberts A.W."/>
            <person name="Sato Y."/>
            <person name="Scheller H.V."/>
            <person name="Schulz B."/>
            <person name="Schulz C."/>
            <person name="Shakirov E.V."/>
            <person name="Shibagaki N."/>
            <person name="Shinohara N."/>
            <person name="Shippen D.E."/>
            <person name="Soerensen I."/>
            <person name="Sotooka R."/>
            <person name="Sugimoto N."/>
            <person name="Sugita M."/>
            <person name="Sumikawa N."/>
            <person name="Tanurdzic M."/>
            <person name="Theissen G."/>
            <person name="Ulvskov P."/>
            <person name="Wakazuki S."/>
            <person name="Weng J.K."/>
            <person name="Willats W.W."/>
            <person name="Wipf D."/>
            <person name="Wolf P.G."/>
            <person name="Yang L."/>
            <person name="Zimmer A.D."/>
            <person name="Zhu Q."/>
            <person name="Mitros T."/>
            <person name="Hellsten U."/>
            <person name="Loque D."/>
            <person name="Otillar R."/>
            <person name="Salamov A."/>
            <person name="Schmutz J."/>
            <person name="Shapiro H."/>
            <person name="Lindquist E."/>
            <person name="Lucas S."/>
            <person name="Rokhsar D."/>
            <person name="Grigoriev I.V."/>
        </authorList>
    </citation>
    <scope>NUCLEOTIDE SEQUENCE [LARGE SCALE GENOMIC DNA]</scope>
</reference>
<dbReference type="InterPro" id="IPR017455">
    <property type="entry name" value="Znf_FYVE-rel"/>
</dbReference>
<feature type="domain" description="FYVE-type" evidence="8">
    <location>
        <begin position="639"/>
        <end position="701"/>
    </location>
</feature>
<keyword evidence="1" id="KW-0479">Metal-binding</keyword>
<dbReference type="InterPro" id="IPR013083">
    <property type="entry name" value="Znf_RING/FYVE/PHD"/>
</dbReference>
<dbReference type="InParanoid" id="D8TDP6"/>
<keyword evidence="3 5" id="KW-0863">Zinc-finger</keyword>
<dbReference type="CDD" id="cd00065">
    <property type="entry name" value="FYVE_like_SF"/>
    <property type="match status" value="1"/>
</dbReference>
<feature type="domain" description="BRX" evidence="9">
    <location>
        <begin position="924"/>
        <end position="979"/>
    </location>
</feature>
<dbReference type="SUPFAM" id="SSF50729">
    <property type="entry name" value="PH domain-like"/>
    <property type="match status" value="1"/>
</dbReference>
<dbReference type="eggNOG" id="ENOG502QSCJ">
    <property type="taxonomic scope" value="Eukaryota"/>
</dbReference>
<dbReference type="PROSITE" id="PS50012">
    <property type="entry name" value="RCC1_3"/>
    <property type="match status" value="7"/>
</dbReference>
<evidence type="ECO:0000256" key="4">
    <source>
        <dbReference type="ARBA" id="ARBA00022833"/>
    </source>
</evidence>
<dbReference type="Proteomes" id="UP000001514">
    <property type="component" value="Unassembled WGS sequence"/>
</dbReference>
<evidence type="ECO:0000259" key="8">
    <source>
        <dbReference type="PROSITE" id="PS50178"/>
    </source>
</evidence>
<dbReference type="Gene3D" id="2.130.10.30">
    <property type="entry name" value="Regulator of chromosome condensation 1/beta-lactamase-inhibitor protein II"/>
    <property type="match status" value="2"/>
</dbReference>
<dbReference type="InterPro" id="IPR009091">
    <property type="entry name" value="RCC1/BLIP-II"/>
</dbReference>
<evidence type="ECO:0000256" key="1">
    <source>
        <dbReference type="ARBA" id="ARBA00022723"/>
    </source>
</evidence>
<dbReference type="Gramene" id="EFJ05203">
    <property type="protein sequence ID" value="EFJ05203"/>
    <property type="gene ID" value="SELMODRAFT_431761"/>
</dbReference>
<dbReference type="PROSITE" id="PS50178">
    <property type="entry name" value="ZF_FYVE"/>
    <property type="match status" value="1"/>
</dbReference>
<dbReference type="OMA" id="QAKSISC"/>
<dbReference type="InterPro" id="IPR027988">
    <property type="entry name" value="BRX_N"/>
</dbReference>
<name>D8TDP6_SELML</name>
<dbReference type="STRING" id="88036.D8TDP6"/>
<keyword evidence="4" id="KW-0862">Zinc</keyword>
<dbReference type="Pfam" id="PF08381">
    <property type="entry name" value="BRX"/>
    <property type="match status" value="1"/>
</dbReference>
<dbReference type="Pfam" id="PF13713">
    <property type="entry name" value="BRX_N"/>
    <property type="match status" value="1"/>
</dbReference>
<dbReference type="CDD" id="cd13365">
    <property type="entry name" value="PH_PLC_plant-like"/>
    <property type="match status" value="1"/>
</dbReference>
<keyword evidence="2" id="KW-0677">Repeat</keyword>
<evidence type="ECO:0000256" key="6">
    <source>
        <dbReference type="PROSITE-ProRule" id="PRU00235"/>
    </source>
</evidence>
<organism evidence="11">
    <name type="scientific">Selaginella moellendorffii</name>
    <name type="common">Spikemoss</name>
    <dbReference type="NCBI Taxonomy" id="88036"/>
    <lineage>
        <taxon>Eukaryota</taxon>
        <taxon>Viridiplantae</taxon>
        <taxon>Streptophyta</taxon>
        <taxon>Embryophyta</taxon>
        <taxon>Tracheophyta</taxon>
        <taxon>Lycopodiopsida</taxon>
        <taxon>Selaginellales</taxon>
        <taxon>Selaginellaceae</taxon>
        <taxon>Selaginella</taxon>
    </lineage>
</organism>
<dbReference type="FunFam" id="2.130.10.30:FF:000031">
    <property type="entry name" value="PH, RCC1 and FYVE domains-containing protein 1"/>
    <property type="match status" value="1"/>
</dbReference>
<feature type="repeat" description="RCC1" evidence="6">
    <location>
        <begin position="308"/>
        <end position="359"/>
    </location>
</feature>
<dbReference type="InterPro" id="IPR058923">
    <property type="entry name" value="RCC1-like_dom"/>
</dbReference>
<feature type="repeat" description="RCC1" evidence="6">
    <location>
        <begin position="415"/>
        <end position="466"/>
    </location>
</feature>
<proteinExistence type="predicted"/>
<evidence type="ECO:0008006" key="12">
    <source>
        <dbReference type="Google" id="ProtNLM"/>
    </source>
</evidence>
<evidence type="ECO:0000256" key="7">
    <source>
        <dbReference type="SAM" id="MobiDB-lite"/>
    </source>
</evidence>
<dbReference type="PRINTS" id="PR00633">
    <property type="entry name" value="RCCNDNSATION"/>
</dbReference>
<feature type="region of interest" description="Disordered" evidence="7">
    <location>
        <begin position="758"/>
        <end position="796"/>
    </location>
</feature>
<evidence type="ECO:0000259" key="9">
    <source>
        <dbReference type="PROSITE" id="PS51514"/>
    </source>
</evidence>
<dbReference type="HOGENOM" id="CLU_005343_0_0_1"/>
<dbReference type="InterPro" id="IPR000408">
    <property type="entry name" value="Reg_chr_condens"/>
</dbReference>
<keyword evidence="11" id="KW-1185">Reference proteome</keyword>
<dbReference type="KEGG" id="smo:SELMODRAFT_431761"/>
<evidence type="ECO:0000313" key="10">
    <source>
        <dbReference type="EMBL" id="EFJ05203.1"/>
    </source>
</evidence>
<evidence type="ECO:0000256" key="3">
    <source>
        <dbReference type="ARBA" id="ARBA00022771"/>
    </source>
</evidence>
<feature type="repeat" description="RCC1" evidence="6">
    <location>
        <begin position="479"/>
        <end position="530"/>
    </location>
</feature>
<dbReference type="FunFam" id="2.130.10.30:FF:000028">
    <property type="entry name" value="PH, RCC1 and FYVE domains-containing protein 1"/>
    <property type="match status" value="1"/>
</dbReference>
<dbReference type="Pfam" id="PF25390">
    <property type="entry name" value="WD40_RLD"/>
    <property type="match status" value="1"/>
</dbReference>
<dbReference type="PANTHER" id="PTHR22870:SF437">
    <property type="entry name" value="REGULATOR OF CHROMOSOME CONDENSATION (RCC1) FAMILY WITH FYVE ZINC FINGER DOMAIN-CONTAINING PROTEIN"/>
    <property type="match status" value="1"/>
</dbReference>
<dbReference type="SUPFAM" id="SSF57903">
    <property type="entry name" value="FYVE/PHD zinc finger"/>
    <property type="match status" value="1"/>
</dbReference>
<feature type="repeat" description="RCC1" evidence="6">
    <location>
        <begin position="360"/>
        <end position="414"/>
    </location>
</feature>
<dbReference type="Gene3D" id="2.30.29.30">
    <property type="entry name" value="Pleckstrin-homology domain (PH domain)/Phosphotyrosine-binding domain (PTB)"/>
    <property type="match status" value="1"/>
</dbReference>
<dbReference type="InterPro" id="IPR013591">
    <property type="entry name" value="Brevis_radix_dom"/>
</dbReference>
<dbReference type="SMART" id="SM00064">
    <property type="entry name" value="FYVE"/>
    <property type="match status" value="1"/>
</dbReference>
<protein>
    <recommendedName>
        <fullName evidence="12">FYVE-type domain-containing protein</fullName>
    </recommendedName>
</protein>
<dbReference type="InterPro" id="IPR011011">
    <property type="entry name" value="Znf_FYVE_PHD"/>
</dbReference>
<sequence length="991" mass="107162">MELARCGAASLDRDVEQAIIALKKGSQLLKYGRRGRPKFAPFRLSNAWLLSSLDQDETTLIWFSGRKERQLRLDAVTKIIPGQRTANFQRYPRPEKEYQSFSLIYGSGGEERSLDLICKDKDEAEVWFVGLKARVSSNRTLKVDNKSEGTLSDVNSPLGRALRDSPLNSYDSFNRSPYGSPSLFKTASTGELQSVESAKSDSLASEESLNAQGRSVSLADAFRVSMSSAVSSSSQGSGPEDSDALGDVFIWGEGAGEGFLGGGVCKLTSGAGSRVDSLVPKALQAAVVLDVSSIACGSRHAALVTKQGDVFCWGEEYGGRLGHGIDVDVSEPQLVQALAGVNAELVACGDFHTCAVTLSGELYTWGADAQSGGLVGHSNPVSHWMPKRMSSPLEGVRISSIACGAWHTALVSSAGQLFTFGDGTFGVLGHGDKRNLAIPKEVESLKGLKTVRAACGIWHTAAVVEVIVGYSSATSCSSGKLFTWGDGDKYRLGHGDKEQKLVPTCVAALVDYNFRQVACGHSLTVALTTSGRVFTMGSTIYGQLGNPKADGKVPGMVDGELARTFVEEIGCGAHHVAALSSKTEIYTWGKGANGRLGHGDVEDRTAPTLVEALRDKQVKTVACGSSFTAVICLHKPVSDADQSVCSGCKQAFGFTRKRHNCYNCGLAYCHSCSSKKAFRASLAPNPSKAYRVCEPCLAKLERSASEEVARKSRKYMDGRERPLIRASKPIEMKQVGYYGNSRNTDDFAAKHQTVINIPTAIPERKAVSAKPSPPRSATPTPTSAGLAPPGNGPDELQKKLELSRQEVLHLKTQISTLTSKYEQRERELRRGAQKVQEAVLLAGEETAKCRAAKEVIKSLTVELKELAERMPSARRQQQRQEVPNGRHFPAPEAEIDLRLQTSPTSSNSATDTTVDKLVLGSGPEEWVEQDQAGVYITLALAPGGGRDLKRVRFSRRRFSEKEAEQWWQDNRVRVHQQYSIIRTSNTSKNPT</sequence>
<gene>
    <name evidence="10" type="ORF">SELMODRAFT_431761</name>
</gene>
<dbReference type="InterPro" id="IPR000306">
    <property type="entry name" value="Znf_FYVE"/>
</dbReference>
<accession>D8TDP6</accession>
<dbReference type="Gene3D" id="3.30.40.10">
    <property type="entry name" value="Zinc/RING finger domain, C3HC4 (zinc finger)"/>
    <property type="match status" value="1"/>
</dbReference>
<dbReference type="EMBL" id="GL377733">
    <property type="protein sequence ID" value="EFJ05203.1"/>
    <property type="molecule type" value="Genomic_DNA"/>
</dbReference>
<dbReference type="SUPFAM" id="SSF50985">
    <property type="entry name" value="RCC1/BLIP-II"/>
    <property type="match status" value="1"/>
</dbReference>
<feature type="repeat" description="RCC1" evidence="6">
    <location>
        <begin position="583"/>
        <end position="634"/>
    </location>
</feature>
<dbReference type="PROSITE" id="PS51514">
    <property type="entry name" value="BRX"/>
    <property type="match status" value="1"/>
</dbReference>
<dbReference type="AlphaFoldDB" id="D8TDP6"/>
<feature type="region of interest" description="Disordered" evidence="7">
    <location>
        <begin position="870"/>
        <end position="891"/>
    </location>
</feature>
<dbReference type="PANTHER" id="PTHR22870">
    <property type="entry name" value="REGULATOR OF CHROMOSOME CONDENSATION"/>
    <property type="match status" value="1"/>
</dbReference>
<dbReference type="Pfam" id="PF01363">
    <property type="entry name" value="FYVE"/>
    <property type="match status" value="1"/>
</dbReference>
<dbReference type="PROSITE" id="PS00626">
    <property type="entry name" value="RCC1_2"/>
    <property type="match status" value="2"/>
</dbReference>
<feature type="repeat" description="RCC1" evidence="6">
    <location>
        <begin position="246"/>
        <end position="307"/>
    </location>
</feature>
<evidence type="ECO:0000313" key="11">
    <source>
        <dbReference type="Proteomes" id="UP000001514"/>
    </source>
</evidence>
<evidence type="ECO:0000256" key="2">
    <source>
        <dbReference type="ARBA" id="ARBA00022737"/>
    </source>
</evidence>
<dbReference type="InterPro" id="IPR051210">
    <property type="entry name" value="Ub_ligase/GEF_domain"/>
</dbReference>
<dbReference type="GO" id="GO:0008270">
    <property type="term" value="F:zinc ion binding"/>
    <property type="evidence" value="ECO:0007669"/>
    <property type="project" value="UniProtKB-KW"/>
</dbReference>
<feature type="repeat" description="RCC1" evidence="6">
    <location>
        <begin position="531"/>
        <end position="582"/>
    </location>
</feature>
<dbReference type="InterPro" id="IPR011993">
    <property type="entry name" value="PH-like_dom_sf"/>
</dbReference>